<evidence type="ECO:0000256" key="4">
    <source>
        <dbReference type="SAM" id="MobiDB-lite"/>
    </source>
</evidence>
<dbReference type="Pfam" id="PF00196">
    <property type="entry name" value="GerE"/>
    <property type="match status" value="1"/>
</dbReference>
<keyword evidence="1" id="KW-0805">Transcription regulation</keyword>
<dbReference type="PROSITE" id="PS50043">
    <property type="entry name" value="HTH_LUXR_2"/>
    <property type="match status" value="1"/>
</dbReference>
<feature type="region of interest" description="Disordered" evidence="4">
    <location>
        <begin position="167"/>
        <end position="195"/>
    </location>
</feature>
<evidence type="ECO:0000259" key="5">
    <source>
        <dbReference type="PROSITE" id="PS50043"/>
    </source>
</evidence>
<comment type="caution">
    <text evidence="6">The sequence shown here is derived from an EMBL/GenBank/DDBJ whole genome shotgun (WGS) entry which is preliminary data.</text>
</comment>
<dbReference type="InterPro" id="IPR000792">
    <property type="entry name" value="Tscrpt_reg_LuxR_C"/>
</dbReference>
<dbReference type="EMBL" id="JBHUIW010000002">
    <property type="protein sequence ID" value="MFD2181041.1"/>
    <property type="molecule type" value="Genomic_DNA"/>
</dbReference>
<organism evidence="6 7">
    <name type="scientific">Rhodoplanes azumiensis</name>
    <dbReference type="NCBI Taxonomy" id="1897628"/>
    <lineage>
        <taxon>Bacteria</taxon>
        <taxon>Pseudomonadati</taxon>
        <taxon>Pseudomonadota</taxon>
        <taxon>Alphaproteobacteria</taxon>
        <taxon>Hyphomicrobiales</taxon>
        <taxon>Nitrobacteraceae</taxon>
        <taxon>Rhodoplanes</taxon>
    </lineage>
</organism>
<reference evidence="7" key="1">
    <citation type="journal article" date="2019" name="Int. J. Syst. Evol. Microbiol.">
        <title>The Global Catalogue of Microorganisms (GCM) 10K type strain sequencing project: providing services to taxonomists for standard genome sequencing and annotation.</title>
        <authorList>
            <consortium name="The Broad Institute Genomics Platform"/>
            <consortium name="The Broad Institute Genome Sequencing Center for Infectious Disease"/>
            <person name="Wu L."/>
            <person name="Ma J."/>
        </authorList>
    </citation>
    <scope>NUCLEOTIDE SEQUENCE [LARGE SCALE GENOMIC DNA]</scope>
    <source>
        <strain evidence="7">CGMCC 1.6774</strain>
    </source>
</reference>
<dbReference type="Proteomes" id="UP001597314">
    <property type="component" value="Unassembled WGS sequence"/>
</dbReference>
<dbReference type="InterPro" id="IPR036388">
    <property type="entry name" value="WH-like_DNA-bd_sf"/>
</dbReference>
<dbReference type="InterPro" id="IPR013656">
    <property type="entry name" value="PAS_4"/>
</dbReference>
<evidence type="ECO:0000256" key="2">
    <source>
        <dbReference type="ARBA" id="ARBA00023125"/>
    </source>
</evidence>
<feature type="domain" description="HTH luxR-type" evidence="5">
    <location>
        <begin position="213"/>
        <end position="278"/>
    </location>
</feature>
<evidence type="ECO:0000256" key="3">
    <source>
        <dbReference type="ARBA" id="ARBA00023163"/>
    </source>
</evidence>
<gene>
    <name evidence="6" type="ORF">ACFSOX_02655</name>
</gene>
<keyword evidence="7" id="KW-1185">Reference proteome</keyword>
<evidence type="ECO:0000313" key="6">
    <source>
        <dbReference type="EMBL" id="MFD2181041.1"/>
    </source>
</evidence>
<dbReference type="SMART" id="SM00421">
    <property type="entry name" value="HTH_LUXR"/>
    <property type="match status" value="1"/>
</dbReference>
<evidence type="ECO:0000256" key="1">
    <source>
        <dbReference type="ARBA" id="ARBA00023015"/>
    </source>
</evidence>
<dbReference type="Gene3D" id="1.10.10.10">
    <property type="entry name" value="Winged helix-like DNA-binding domain superfamily/Winged helix DNA-binding domain"/>
    <property type="match status" value="1"/>
</dbReference>
<protein>
    <submittedName>
        <fullName evidence="6">LuxR C-terminal-related transcriptional regulator</fullName>
    </submittedName>
</protein>
<name>A0ABW5AFY9_9BRAD</name>
<dbReference type="Pfam" id="PF08448">
    <property type="entry name" value="PAS_4"/>
    <property type="match status" value="1"/>
</dbReference>
<dbReference type="InterPro" id="IPR016032">
    <property type="entry name" value="Sig_transdc_resp-reg_C-effctor"/>
</dbReference>
<keyword evidence="2" id="KW-0238">DNA-binding</keyword>
<dbReference type="PANTHER" id="PTHR44688">
    <property type="entry name" value="DNA-BINDING TRANSCRIPTIONAL ACTIVATOR DEVR_DOSR"/>
    <property type="match status" value="1"/>
</dbReference>
<dbReference type="RefSeq" id="WP_378476238.1">
    <property type="nucleotide sequence ID" value="NZ_JBHUIW010000002.1"/>
</dbReference>
<proteinExistence type="predicted"/>
<evidence type="ECO:0000313" key="7">
    <source>
        <dbReference type="Proteomes" id="UP001597314"/>
    </source>
</evidence>
<dbReference type="CDD" id="cd06170">
    <property type="entry name" value="LuxR_C_like"/>
    <property type="match status" value="1"/>
</dbReference>
<dbReference type="SUPFAM" id="SSF46894">
    <property type="entry name" value="C-terminal effector domain of the bipartite response regulators"/>
    <property type="match status" value="1"/>
</dbReference>
<sequence>MQTASARLDTLRSLAANVTVLDPDGTIVHTNATWRDPSPVNGAALPDGGRGLNYLSLCPADRARRIEALIEGDCDLVTSVYPCRSLRDTRWILLVATPLAEARPRGVTLLHLDLSSLLPAEIGRDGLRALHSPDVVPAATLEAIVATIEDTIVRSLVAPAADGMPSAGDAVAAGAGRPQDGSASRPTGEAAADGDRLASTILPVRGEGGVSEAVSIVDHLPRRQRQVFALLGEGRSNGEIAAALGISTNTAKLHVAAVLRRLGLDNRMQAVALAARTGGEPG</sequence>
<keyword evidence="3" id="KW-0804">Transcription</keyword>
<accession>A0ABW5AFY9</accession>
<dbReference type="PRINTS" id="PR00038">
    <property type="entry name" value="HTHLUXR"/>
</dbReference>
<dbReference type="PANTHER" id="PTHR44688:SF16">
    <property type="entry name" value="DNA-BINDING TRANSCRIPTIONAL ACTIVATOR DEVR_DOSR"/>
    <property type="match status" value="1"/>
</dbReference>